<evidence type="ECO:0000256" key="6">
    <source>
        <dbReference type="RuleBase" id="RU003862"/>
    </source>
</evidence>
<accession>A0A7Z0IIT0</accession>
<proteinExistence type="inferred from homology"/>
<comment type="pathway">
    <text evidence="2 6">One-carbon metabolism; tetrahydrofolate interconversion.</text>
</comment>
<evidence type="ECO:0000256" key="4">
    <source>
        <dbReference type="ARBA" id="ARBA00022827"/>
    </source>
</evidence>
<keyword evidence="8" id="KW-1185">Reference proteome</keyword>
<dbReference type="InterPro" id="IPR003171">
    <property type="entry name" value="Mehydrof_redctse-like"/>
</dbReference>
<gene>
    <name evidence="7" type="ORF">BJY26_003012</name>
</gene>
<evidence type="ECO:0000256" key="3">
    <source>
        <dbReference type="ARBA" id="ARBA00022630"/>
    </source>
</evidence>
<dbReference type="RefSeq" id="WP_179429012.1">
    <property type="nucleotide sequence ID" value="NZ_JACBZP010000001.1"/>
</dbReference>
<dbReference type="UniPathway" id="UPA00193"/>
<dbReference type="InterPro" id="IPR029041">
    <property type="entry name" value="FAD-linked_oxidoreductase-like"/>
</dbReference>
<dbReference type="GO" id="GO:0035999">
    <property type="term" value="P:tetrahydrofolate interconversion"/>
    <property type="evidence" value="ECO:0007669"/>
    <property type="project" value="UniProtKB-UniPathway"/>
</dbReference>
<dbReference type="Pfam" id="PF02219">
    <property type="entry name" value="MTHFR"/>
    <property type="match status" value="1"/>
</dbReference>
<evidence type="ECO:0000256" key="5">
    <source>
        <dbReference type="ARBA" id="ARBA00023002"/>
    </source>
</evidence>
<dbReference type="Proteomes" id="UP000539111">
    <property type="component" value="Unassembled WGS sequence"/>
</dbReference>
<evidence type="ECO:0000313" key="8">
    <source>
        <dbReference type="Proteomes" id="UP000539111"/>
    </source>
</evidence>
<reference evidence="7 8" key="1">
    <citation type="submission" date="2020-07" db="EMBL/GenBank/DDBJ databases">
        <title>Sequencing the genomes of 1000 actinobacteria strains.</title>
        <authorList>
            <person name="Klenk H.-P."/>
        </authorList>
    </citation>
    <scope>NUCLEOTIDE SEQUENCE [LARGE SCALE GENOMIC DNA]</scope>
    <source>
        <strain evidence="7 8">DSM 26341</strain>
    </source>
</reference>
<comment type="caution">
    <text evidence="7">The sequence shown here is derived from an EMBL/GenBank/DDBJ whole genome shotgun (WGS) entry which is preliminary data.</text>
</comment>
<dbReference type="GO" id="GO:0004489">
    <property type="term" value="F:methylenetetrahydrofolate reductase [NAD(P)H] activity"/>
    <property type="evidence" value="ECO:0007669"/>
    <property type="project" value="InterPro"/>
</dbReference>
<dbReference type="Gene3D" id="3.20.20.220">
    <property type="match status" value="1"/>
</dbReference>
<comment type="cofactor">
    <cofactor evidence="1 6">
        <name>FAD</name>
        <dbReference type="ChEBI" id="CHEBI:57692"/>
    </cofactor>
</comment>
<keyword evidence="4 6" id="KW-0274">FAD</keyword>
<dbReference type="SUPFAM" id="SSF51730">
    <property type="entry name" value="FAD-linked oxidoreductase"/>
    <property type="match status" value="1"/>
</dbReference>
<evidence type="ECO:0000313" key="7">
    <source>
        <dbReference type="EMBL" id="NYI68706.1"/>
    </source>
</evidence>
<organism evidence="7 8">
    <name type="scientific">Spelaeicoccus albus</name>
    <dbReference type="NCBI Taxonomy" id="1280376"/>
    <lineage>
        <taxon>Bacteria</taxon>
        <taxon>Bacillati</taxon>
        <taxon>Actinomycetota</taxon>
        <taxon>Actinomycetes</taxon>
        <taxon>Micrococcales</taxon>
        <taxon>Brevibacteriaceae</taxon>
        <taxon>Spelaeicoccus</taxon>
    </lineage>
</organism>
<dbReference type="EMBL" id="JACBZP010000001">
    <property type="protein sequence ID" value="NYI68706.1"/>
    <property type="molecule type" value="Genomic_DNA"/>
</dbReference>
<name>A0A7Z0IIT0_9MICO</name>
<protein>
    <recommendedName>
        <fullName evidence="6">Methylenetetrahydrofolate reductase</fullName>
    </recommendedName>
</protein>
<sequence length="287" mass="30649">MTNADDAISVAELLEDYSLEMTGKDVPGLIEAHESIPPGTRVNVTFLGNEDMPMRVSAAAAVRSFRLTPVPHISARRLESEAELRKFLDSLVERAAVDSVLVVGGDPATPAGPYADSLAVIRSGVLAEYGITKVGIGGYPEGHPDIRDEALWQALTDKARAVADVGHEVSVITQFGFDTGRVIEWVAGVRARGIDATLRIGVPGPAGIRRLLSYAKRFGVASSAGIARKYGFSLTNLLGTAGPDHFVRDLAAELPPAEREKVRLHFYTFGGLARTADWIAEFGASEP</sequence>
<dbReference type="AlphaFoldDB" id="A0A7Z0IIT0"/>
<keyword evidence="5 6" id="KW-0560">Oxidoreductase</keyword>
<dbReference type="GO" id="GO:0006555">
    <property type="term" value="P:methionine metabolic process"/>
    <property type="evidence" value="ECO:0007669"/>
    <property type="project" value="InterPro"/>
</dbReference>
<keyword evidence="3 6" id="KW-0285">Flavoprotein</keyword>
<evidence type="ECO:0000256" key="1">
    <source>
        <dbReference type="ARBA" id="ARBA00001974"/>
    </source>
</evidence>
<evidence type="ECO:0000256" key="2">
    <source>
        <dbReference type="ARBA" id="ARBA00004777"/>
    </source>
</evidence>
<comment type="similarity">
    <text evidence="6">Belongs to the methylenetetrahydrofolate reductase family.</text>
</comment>